<name>W0RFN1_9BACT</name>
<keyword evidence="3" id="KW-0472">Membrane</keyword>
<dbReference type="HOGENOM" id="CLU_1123281_0_0_0"/>
<dbReference type="EMBL" id="CP007128">
    <property type="protein sequence ID" value="AHG88183.1"/>
    <property type="molecule type" value="Genomic_DNA"/>
</dbReference>
<feature type="transmembrane region" description="Helical" evidence="3">
    <location>
        <begin position="154"/>
        <end position="175"/>
    </location>
</feature>
<proteinExistence type="predicted"/>
<evidence type="ECO:0000313" key="5">
    <source>
        <dbReference type="Proteomes" id="UP000019151"/>
    </source>
</evidence>
<reference evidence="4 5" key="1">
    <citation type="journal article" date="2014" name="Genome Announc.">
        <title>Genome Sequence and Methylome of Soil Bacterium Gemmatirosa kalamazoonensis KBS708T, a Member of the Rarely Cultivated Gemmatimonadetes Phylum.</title>
        <authorList>
            <person name="Debruyn J.M."/>
            <person name="Radosevich M."/>
            <person name="Wommack K.E."/>
            <person name="Polson S.W."/>
            <person name="Hauser L.J."/>
            <person name="Fawaz M.N."/>
            <person name="Korlach J."/>
            <person name="Tsai Y.C."/>
        </authorList>
    </citation>
    <scope>NUCLEOTIDE SEQUENCE [LARGE SCALE GENOMIC DNA]</scope>
    <source>
        <strain evidence="4 5">KBS708</strain>
    </source>
</reference>
<dbReference type="AlphaFoldDB" id="W0RFN1"/>
<keyword evidence="5" id="KW-1185">Reference proteome</keyword>
<feature type="compositionally biased region" description="Low complexity" evidence="2">
    <location>
        <begin position="32"/>
        <end position="50"/>
    </location>
</feature>
<keyword evidence="1" id="KW-0175">Coiled coil</keyword>
<gene>
    <name evidence="4" type="ORF">J421_0646</name>
</gene>
<keyword evidence="3" id="KW-0812">Transmembrane</keyword>
<feature type="region of interest" description="Disordered" evidence="2">
    <location>
        <begin position="1"/>
        <end position="50"/>
    </location>
</feature>
<keyword evidence="3" id="KW-1133">Transmembrane helix</keyword>
<feature type="compositionally biased region" description="Pro residues" evidence="2">
    <location>
        <begin position="1"/>
        <end position="31"/>
    </location>
</feature>
<sequence length="247" mass="26669">MQQPTPAPTPTPAPSPDVVPAIAPPAPPPAPRAARPSAVALPDGPLPLDGLPKNAQELRGLRERREILRDQLERATNRRGQLVRTLDAQGDQALPQEARTGVQQRLDLLDARILQLERDQAVTERLIANAPPGVIAQTSFEDNREGQRVSEDDAAGMAVGTFTLGVFLTLAFVGLRRRRARKRARAAGGAPLAATPADDQRIARLTQAVEAIAEEVERIGEGQRFVTNLLASRPDPMVTAPMEADRR</sequence>
<dbReference type="Proteomes" id="UP000019151">
    <property type="component" value="Chromosome"/>
</dbReference>
<dbReference type="STRING" id="861299.J421_0646"/>
<dbReference type="InParanoid" id="W0RFN1"/>
<feature type="coiled-coil region" evidence="1">
    <location>
        <begin position="58"/>
        <end position="85"/>
    </location>
</feature>
<evidence type="ECO:0000313" key="4">
    <source>
        <dbReference type="EMBL" id="AHG88183.1"/>
    </source>
</evidence>
<protein>
    <submittedName>
        <fullName evidence="4">Uncharacterized protein</fullName>
    </submittedName>
</protein>
<accession>W0RFN1</accession>
<organism evidence="4 5">
    <name type="scientific">Gemmatirosa kalamazoonensis</name>
    <dbReference type="NCBI Taxonomy" id="861299"/>
    <lineage>
        <taxon>Bacteria</taxon>
        <taxon>Pseudomonadati</taxon>
        <taxon>Gemmatimonadota</taxon>
        <taxon>Gemmatimonadia</taxon>
        <taxon>Gemmatimonadales</taxon>
        <taxon>Gemmatimonadaceae</taxon>
        <taxon>Gemmatirosa</taxon>
    </lineage>
</organism>
<evidence type="ECO:0000256" key="2">
    <source>
        <dbReference type="SAM" id="MobiDB-lite"/>
    </source>
</evidence>
<evidence type="ECO:0000256" key="3">
    <source>
        <dbReference type="SAM" id="Phobius"/>
    </source>
</evidence>
<evidence type="ECO:0000256" key="1">
    <source>
        <dbReference type="SAM" id="Coils"/>
    </source>
</evidence>
<dbReference type="KEGG" id="gba:J421_0646"/>